<dbReference type="AlphaFoldDB" id="A0A1H6BWQ0"/>
<accession>A0A1H6BWQ0</accession>
<dbReference type="GO" id="GO:0005737">
    <property type="term" value="C:cytoplasm"/>
    <property type="evidence" value="ECO:0007669"/>
    <property type="project" value="TreeGrafter"/>
</dbReference>
<dbReference type="SUPFAM" id="SSF69786">
    <property type="entry name" value="YggU-like"/>
    <property type="match status" value="1"/>
</dbReference>
<dbReference type="InterPro" id="IPR003746">
    <property type="entry name" value="DUF167"/>
</dbReference>
<name>A0A1H6BWQ0_9RHOB</name>
<comment type="similarity">
    <text evidence="1 2">Belongs to the UPF0235 family.</text>
</comment>
<protein>
    <recommendedName>
        <fullName evidence="2">UPF0235 protein SAMN04488045_3834</fullName>
    </recommendedName>
</protein>
<sequence length="86" mass="9489">MSHPDLSQLALDGTEFTVRVTPRASKNRIEAEGEQIRVYVTTVPENGKANTAVRKLLAKAIGIAPSRLVLVSGDTSRDKRFRVDLR</sequence>
<dbReference type="Gene3D" id="3.30.1200.10">
    <property type="entry name" value="YggU-like"/>
    <property type="match status" value="1"/>
</dbReference>
<dbReference type="PANTHER" id="PTHR13420">
    <property type="entry name" value="UPF0235 PROTEIN C15ORF40"/>
    <property type="match status" value="1"/>
</dbReference>
<reference evidence="3 4" key="1">
    <citation type="submission" date="2016-10" db="EMBL/GenBank/DDBJ databases">
        <authorList>
            <person name="de Groot N.N."/>
        </authorList>
    </citation>
    <scope>NUCLEOTIDE SEQUENCE [LARGE SCALE GENOMIC DNA]</scope>
    <source>
        <strain evidence="3 4">DSM 26915</strain>
    </source>
</reference>
<dbReference type="EMBL" id="FNUZ01000010">
    <property type="protein sequence ID" value="SEG65062.1"/>
    <property type="molecule type" value="Genomic_DNA"/>
</dbReference>
<evidence type="ECO:0000313" key="3">
    <source>
        <dbReference type="EMBL" id="SEG65062.1"/>
    </source>
</evidence>
<dbReference type="SMART" id="SM01152">
    <property type="entry name" value="DUF167"/>
    <property type="match status" value="1"/>
</dbReference>
<dbReference type="NCBIfam" id="TIGR00251">
    <property type="entry name" value="DUF167 family protein"/>
    <property type="match status" value="1"/>
</dbReference>
<dbReference type="RefSeq" id="WP_103911928.1">
    <property type="nucleotide sequence ID" value="NZ_FNUZ01000010.1"/>
</dbReference>
<dbReference type="HAMAP" id="MF_00634">
    <property type="entry name" value="UPF0235"/>
    <property type="match status" value="1"/>
</dbReference>
<evidence type="ECO:0000256" key="1">
    <source>
        <dbReference type="ARBA" id="ARBA00010364"/>
    </source>
</evidence>
<dbReference type="OrthoDB" id="3176309at2"/>
<keyword evidence="4" id="KW-1185">Reference proteome</keyword>
<dbReference type="Pfam" id="PF02594">
    <property type="entry name" value="DUF167"/>
    <property type="match status" value="1"/>
</dbReference>
<proteinExistence type="inferred from homology"/>
<evidence type="ECO:0000313" key="4">
    <source>
        <dbReference type="Proteomes" id="UP000236752"/>
    </source>
</evidence>
<gene>
    <name evidence="3" type="ORF">SAMN04488045_3834</name>
</gene>
<dbReference type="Proteomes" id="UP000236752">
    <property type="component" value="Unassembled WGS sequence"/>
</dbReference>
<dbReference type="PANTHER" id="PTHR13420:SF7">
    <property type="entry name" value="UPF0235 PROTEIN C15ORF40"/>
    <property type="match status" value="1"/>
</dbReference>
<organism evidence="3 4">
    <name type="scientific">Thalassococcus halodurans</name>
    <dbReference type="NCBI Taxonomy" id="373675"/>
    <lineage>
        <taxon>Bacteria</taxon>
        <taxon>Pseudomonadati</taxon>
        <taxon>Pseudomonadota</taxon>
        <taxon>Alphaproteobacteria</taxon>
        <taxon>Rhodobacterales</taxon>
        <taxon>Roseobacteraceae</taxon>
        <taxon>Thalassococcus</taxon>
    </lineage>
</organism>
<dbReference type="InterPro" id="IPR036591">
    <property type="entry name" value="YggU-like_sf"/>
</dbReference>
<evidence type="ECO:0000256" key="2">
    <source>
        <dbReference type="HAMAP-Rule" id="MF_00634"/>
    </source>
</evidence>